<dbReference type="Proteomes" id="UP000679008">
    <property type="component" value="Unassembled WGS sequence"/>
</dbReference>
<comment type="caution">
    <text evidence="1">The sequence shown here is derived from an EMBL/GenBank/DDBJ whole genome shotgun (WGS) entry which is preliminary data.</text>
</comment>
<proteinExistence type="predicted"/>
<dbReference type="InterPro" id="IPR027417">
    <property type="entry name" value="P-loop_NTPase"/>
</dbReference>
<protein>
    <recommendedName>
        <fullName evidence="3">Phage terminase large subunit</fullName>
    </recommendedName>
</protein>
<evidence type="ECO:0008006" key="3">
    <source>
        <dbReference type="Google" id="ProtNLM"/>
    </source>
</evidence>
<organism evidence="1 2">
    <name type="scientific">Flavobacterium erciyesense</name>
    <dbReference type="NCBI Taxonomy" id="2825842"/>
    <lineage>
        <taxon>Bacteria</taxon>
        <taxon>Pseudomonadati</taxon>
        <taxon>Bacteroidota</taxon>
        <taxon>Flavobacteriia</taxon>
        <taxon>Flavobacteriales</taxon>
        <taxon>Flavobacteriaceae</taxon>
        <taxon>Flavobacterium</taxon>
    </lineage>
</organism>
<gene>
    <name evidence="1" type="ORF">KBJ98_02060</name>
</gene>
<name>A0ABS5D0D4_9FLAO</name>
<keyword evidence="2" id="KW-1185">Reference proteome</keyword>
<sequence>MIKNIELTIPQLTFELAKQPKKYLEGGRGAGKTTILGKRLRDIAANLPRSSNALVGCTYSQMLSRTLPSAIEGLEMYNLYQDVDYVVGKCGKKNGFEMPFQPPTGPSGWNNIIHFSNGTIYQLVSLDNPNSGRGLNSSSITGDEAALLDPEKLYVNVKATNRVAKKAVYGNNPYVGSEAYYSSTPITKKGKWYVEMEKKALEDPTTYFFLKCSALSNPYLRAGWFKEMREEATSELIYNAEILNIRPKEITDGFYANINPDKHYYTDYNNSYLETIGVVAKKEHFNCHQDNDIQRHEPLILSLDWGVFNCAVVMQKHENELRILKSFFVKSPKLLDDLFIEQFLPYYQPHQEKIIYLYGGHDGHNRSANSNRTLFQQVEDILQKHGWKVYVMSKASAASHFDKYLLINAMLKGYSGLPTIRINEHNNADLIISLERAEAREGLTEAVEKWKGSERNKSILQQHATHLSDAFDIPIVTMYNDIFKGKKSFAGEFKIKTT</sequence>
<evidence type="ECO:0000313" key="1">
    <source>
        <dbReference type="EMBL" id="MBQ0907480.1"/>
    </source>
</evidence>
<accession>A0ABS5D0D4</accession>
<reference evidence="1 2" key="1">
    <citation type="submission" date="2021-04" db="EMBL/GenBank/DDBJ databases">
        <title>Description of novel Flavobacterium sp. F-328.</title>
        <authorList>
            <person name="Saticioglu I.B."/>
        </authorList>
    </citation>
    <scope>NUCLEOTIDE SEQUENCE [LARGE SCALE GENOMIC DNA]</scope>
    <source>
        <strain evidence="1 2">F-328</strain>
    </source>
</reference>
<evidence type="ECO:0000313" key="2">
    <source>
        <dbReference type="Proteomes" id="UP000679008"/>
    </source>
</evidence>
<dbReference type="Gene3D" id="3.40.50.300">
    <property type="entry name" value="P-loop containing nucleotide triphosphate hydrolases"/>
    <property type="match status" value="1"/>
</dbReference>
<dbReference type="EMBL" id="JAGPXB010000001">
    <property type="protein sequence ID" value="MBQ0907480.1"/>
    <property type="molecule type" value="Genomic_DNA"/>
</dbReference>